<dbReference type="RefSeq" id="WP_352011901.1">
    <property type="nucleotide sequence ID" value="NZ_JBHSBC010000002.1"/>
</dbReference>
<dbReference type="EMBL" id="JBHSBC010000002">
    <property type="protein sequence ID" value="MFC3979193.1"/>
    <property type="molecule type" value="Genomic_DNA"/>
</dbReference>
<dbReference type="InterPro" id="IPR011051">
    <property type="entry name" value="RmlC_Cupin_sf"/>
</dbReference>
<comment type="caution">
    <text evidence="2">The sequence shown here is derived from an EMBL/GenBank/DDBJ whole genome shotgun (WGS) entry which is preliminary data.</text>
</comment>
<sequence>MSLPRVGLRALPAEFPALEEWEIPLDELPGDRPFSMARFTVAPGGRTPPDSHAVTEIWLLLDGRGTLHYGGVPHEVGAGDVVGFAPFVEHMLLADRGTPVSALSIWWRSS</sequence>
<evidence type="ECO:0000313" key="2">
    <source>
        <dbReference type="EMBL" id="MFC3979193.1"/>
    </source>
</evidence>
<dbReference type="Pfam" id="PF07883">
    <property type="entry name" value="Cupin_2"/>
    <property type="match status" value="1"/>
</dbReference>
<dbReference type="InterPro" id="IPR013096">
    <property type="entry name" value="Cupin_2"/>
</dbReference>
<dbReference type="Proteomes" id="UP001595698">
    <property type="component" value="Unassembled WGS sequence"/>
</dbReference>
<keyword evidence="3" id="KW-1185">Reference proteome</keyword>
<accession>A0ABV8EVR1</accession>
<feature type="domain" description="Cupin type-2" evidence="1">
    <location>
        <begin position="38"/>
        <end position="106"/>
    </location>
</feature>
<proteinExistence type="predicted"/>
<gene>
    <name evidence="2" type="ORF">ACFOYY_03615</name>
</gene>
<protein>
    <submittedName>
        <fullName evidence="2">Cupin domain-containing protein</fullName>
    </submittedName>
</protein>
<evidence type="ECO:0000259" key="1">
    <source>
        <dbReference type="Pfam" id="PF07883"/>
    </source>
</evidence>
<organism evidence="2 3">
    <name type="scientific">Streptosporangium jomthongense</name>
    <dbReference type="NCBI Taxonomy" id="1193683"/>
    <lineage>
        <taxon>Bacteria</taxon>
        <taxon>Bacillati</taxon>
        <taxon>Actinomycetota</taxon>
        <taxon>Actinomycetes</taxon>
        <taxon>Streptosporangiales</taxon>
        <taxon>Streptosporangiaceae</taxon>
        <taxon>Streptosporangium</taxon>
    </lineage>
</organism>
<evidence type="ECO:0000313" key="3">
    <source>
        <dbReference type="Proteomes" id="UP001595698"/>
    </source>
</evidence>
<reference evidence="3" key="1">
    <citation type="journal article" date="2019" name="Int. J. Syst. Evol. Microbiol.">
        <title>The Global Catalogue of Microorganisms (GCM) 10K type strain sequencing project: providing services to taxonomists for standard genome sequencing and annotation.</title>
        <authorList>
            <consortium name="The Broad Institute Genomics Platform"/>
            <consortium name="The Broad Institute Genome Sequencing Center for Infectious Disease"/>
            <person name="Wu L."/>
            <person name="Ma J."/>
        </authorList>
    </citation>
    <scope>NUCLEOTIDE SEQUENCE [LARGE SCALE GENOMIC DNA]</scope>
    <source>
        <strain evidence="3">TBRC 7912</strain>
    </source>
</reference>
<name>A0ABV8EVR1_9ACTN</name>
<dbReference type="Gene3D" id="2.60.120.10">
    <property type="entry name" value="Jelly Rolls"/>
    <property type="match status" value="1"/>
</dbReference>
<dbReference type="InterPro" id="IPR014710">
    <property type="entry name" value="RmlC-like_jellyroll"/>
</dbReference>
<dbReference type="SUPFAM" id="SSF51182">
    <property type="entry name" value="RmlC-like cupins"/>
    <property type="match status" value="1"/>
</dbReference>